<evidence type="ECO:0000313" key="10">
    <source>
        <dbReference type="EMBL" id="KAF6005109.1"/>
    </source>
</evidence>
<dbReference type="GO" id="GO:0005737">
    <property type="term" value="C:cytoplasm"/>
    <property type="evidence" value="ECO:0007669"/>
    <property type="project" value="TreeGrafter"/>
</dbReference>
<dbReference type="OrthoDB" id="564646at2759"/>
<dbReference type="FunFam" id="3.40.190.10:FF:000101">
    <property type="entry name" value="Porphobilinogen deaminase, chloroplastic"/>
    <property type="match status" value="1"/>
</dbReference>
<feature type="domain" description="Porphobilinogen deaminase C-terminal" evidence="9">
    <location>
        <begin position="311"/>
        <end position="366"/>
    </location>
</feature>
<dbReference type="PANTHER" id="PTHR11557:SF0">
    <property type="entry name" value="PORPHOBILINOGEN DEAMINASE"/>
    <property type="match status" value="1"/>
</dbReference>
<dbReference type="Gene3D" id="3.30.160.40">
    <property type="entry name" value="Porphobilinogen deaminase, C-terminal domain"/>
    <property type="match status" value="1"/>
</dbReference>
<keyword evidence="11" id="KW-1185">Reference proteome</keyword>
<dbReference type="Pfam" id="PF01379">
    <property type="entry name" value="Porphobil_deam"/>
    <property type="match status" value="1"/>
</dbReference>
<comment type="pathway">
    <text evidence="2">Porphyrin-containing compound metabolism; protoporphyrin-IX biosynthesis; coproporphyrinogen-III from 5-aminolevulinate: step 2/4.</text>
</comment>
<keyword evidence="6" id="KW-0627">Porphyrin biosynthesis</keyword>
<reference evidence="10 11" key="1">
    <citation type="journal article" date="2020" name="J. Phycol.">
        <title>Comparative genome analysis reveals Cyanidiococcus gen. nov., a new extremophilic red algal genus sister to Cyanidioschyzon (Cyanidioschyzonaceae, Rhodophyta).</title>
        <authorList>
            <person name="Liu S.-L."/>
            <person name="Chiang Y.-R."/>
            <person name="Yoon H.S."/>
            <person name="Fu H.-Y."/>
        </authorList>
    </citation>
    <scope>NUCLEOTIDE SEQUENCE [LARGE SCALE GENOMIC DNA]</scope>
    <source>
        <strain evidence="10 11">THAL066</strain>
    </source>
</reference>
<evidence type="ECO:0000259" key="8">
    <source>
        <dbReference type="Pfam" id="PF01379"/>
    </source>
</evidence>
<dbReference type="PANTHER" id="PTHR11557">
    <property type="entry name" value="PORPHOBILINOGEN DEAMINASE"/>
    <property type="match status" value="1"/>
</dbReference>
<evidence type="ECO:0000256" key="3">
    <source>
        <dbReference type="ARBA" id="ARBA00005638"/>
    </source>
</evidence>
<dbReference type="AlphaFoldDB" id="A0A7J7IQW3"/>
<dbReference type="GO" id="GO:0004418">
    <property type="term" value="F:hydroxymethylbilane synthase activity"/>
    <property type="evidence" value="ECO:0007669"/>
    <property type="project" value="UniProtKB-EC"/>
</dbReference>
<dbReference type="InterPro" id="IPR000860">
    <property type="entry name" value="HemC"/>
</dbReference>
<evidence type="ECO:0000256" key="4">
    <source>
        <dbReference type="ARBA" id="ARBA00012655"/>
    </source>
</evidence>
<dbReference type="Pfam" id="PF03900">
    <property type="entry name" value="Porphobil_deamC"/>
    <property type="match status" value="1"/>
</dbReference>
<dbReference type="EMBL" id="VWRR01000001">
    <property type="protein sequence ID" value="KAF6005109.1"/>
    <property type="molecule type" value="Genomic_DNA"/>
</dbReference>
<dbReference type="EC" id="2.5.1.61" evidence="4"/>
<dbReference type="PROSITE" id="PS00533">
    <property type="entry name" value="PORPHOBILINOGEN_DEAM"/>
    <property type="match status" value="1"/>
</dbReference>
<dbReference type="SUPFAM" id="SSF54782">
    <property type="entry name" value="Porphobilinogen deaminase (hydroxymethylbilane synthase), C-terminal domain"/>
    <property type="match status" value="1"/>
</dbReference>
<dbReference type="NCBIfam" id="TIGR00212">
    <property type="entry name" value="hemC"/>
    <property type="match status" value="1"/>
</dbReference>
<sequence>MAWCFAGAVAPGAERSLFKTHATPLCPSLSNEWLAAYRKGVYRRTAHITVRRQKPSAGCGRYVWRAAIATFPADASEKRRANPAVVVIGTRGSPLALAQAHETKRLLQEAHPALRADENAIHIEIIHTTGDIILDRALSELGGKGLFTREIDEAQLRGDVDIAVHSMKDVPTFLPEGIELTSVLRREDTRDVFISRKAKSLAELPPGSVVGSSSLRRQSQILARYPHLKVVNFRGNVQTRLRKLDEGVVDATLLALAGLRRLDMEQVATAVLGVQDMLPAVAQGAIGITTRRADARTAALVQPLSCWRTKLCVEAERAFLANLDGSCRTPIAGQAWFDASSAERIHFRGLVATPDGRELFETERECTPENVISQCAAAGTELKDRVGPGFYAAVVDYVQEQNRSVPGRQSTARHGAA</sequence>
<proteinExistence type="inferred from homology"/>
<keyword evidence="5" id="KW-0808">Transferase</keyword>
<feature type="domain" description="Porphobilinogen deaminase N-terminal" evidence="8">
    <location>
        <begin position="86"/>
        <end position="297"/>
    </location>
</feature>
<dbReference type="PRINTS" id="PR00151">
    <property type="entry name" value="PORPHBDMNASE"/>
</dbReference>
<evidence type="ECO:0000256" key="7">
    <source>
        <dbReference type="ARBA" id="ARBA00033064"/>
    </source>
</evidence>
<evidence type="ECO:0000256" key="2">
    <source>
        <dbReference type="ARBA" id="ARBA00004735"/>
    </source>
</evidence>
<dbReference type="InterPro" id="IPR022419">
    <property type="entry name" value="Porphobilin_deaminase_cofac_BS"/>
</dbReference>
<evidence type="ECO:0000259" key="9">
    <source>
        <dbReference type="Pfam" id="PF03900"/>
    </source>
</evidence>
<comment type="caution">
    <text evidence="10">The sequence shown here is derived from an EMBL/GenBank/DDBJ whole genome shotgun (WGS) entry which is preliminary data.</text>
</comment>
<dbReference type="UniPathway" id="UPA00251">
    <property type="reaction ID" value="UER00319"/>
</dbReference>
<gene>
    <name evidence="10" type="ORF">F1559_000624</name>
</gene>
<accession>A0A7J7IQW3</accession>
<protein>
    <recommendedName>
        <fullName evidence="4">hydroxymethylbilane synthase</fullName>
        <ecNumber evidence="4">2.5.1.61</ecNumber>
    </recommendedName>
    <alternativeName>
        <fullName evidence="7">Hydroxymethylbilane synthase</fullName>
    </alternativeName>
</protein>
<dbReference type="GO" id="GO:0006782">
    <property type="term" value="P:protoporphyrinogen IX biosynthetic process"/>
    <property type="evidence" value="ECO:0007669"/>
    <property type="project" value="UniProtKB-UniPathway"/>
</dbReference>
<dbReference type="Gene3D" id="3.40.190.10">
    <property type="entry name" value="Periplasmic binding protein-like II"/>
    <property type="match status" value="2"/>
</dbReference>
<dbReference type="InterPro" id="IPR022417">
    <property type="entry name" value="Porphobilin_deaminase_N"/>
</dbReference>
<dbReference type="InterPro" id="IPR036803">
    <property type="entry name" value="Porphobilinogen_deaminase_C_sf"/>
</dbReference>
<evidence type="ECO:0000256" key="6">
    <source>
        <dbReference type="ARBA" id="ARBA00023244"/>
    </source>
</evidence>
<evidence type="ECO:0000256" key="5">
    <source>
        <dbReference type="ARBA" id="ARBA00022679"/>
    </source>
</evidence>
<dbReference type="HAMAP" id="MF_00260">
    <property type="entry name" value="Porphobil_deam"/>
    <property type="match status" value="1"/>
</dbReference>
<organism evidence="10 11">
    <name type="scientific">Cyanidiococcus yangmingshanensis</name>
    <dbReference type="NCBI Taxonomy" id="2690220"/>
    <lineage>
        <taxon>Eukaryota</taxon>
        <taxon>Rhodophyta</taxon>
        <taxon>Bangiophyceae</taxon>
        <taxon>Cyanidiales</taxon>
        <taxon>Cyanidiaceae</taxon>
        <taxon>Cyanidiococcus</taxon>
    </lineage>
</organism>
<evidence type="ECO:0000313" key="11">
    <source>
        <dbReference type="Proteomes" id="UP000530660"/>
    </source>
</evidence>
<dbReference type="Proteomes" id="UP000530660">
    <property type="component" value="Unassembled WGS sequence"/>
</dbReference>
<name>A0A7J7IQW3_9RHOD</name>
<dbReference type="InterPro" id="IPR022418">
    <property type="entry name" value="Porphobilinogen_deaminase_C"/>
</dbReference>
<comment type="similarity">
    <text evidence="3">Belongs to the HMBS family.</text>
</comment>
<dbReference type="SUPFAM" id="SSF53850">
    <property type="entry name" value="Periplasmic binding protein-like II"/>
    <property type="match status" value="1"/>
</dbReference>
<comment type="cofactor">
    <cofactor evidence="1">
        <name>dipyrromethane</name>
        <dbReference type="ChEBI" id="CHEBI:60342"/>
    </cofactor>
</comment>
<evidence type="ECO:0000256" key="1">
    <source>
        <dbReference type="ARBA" id="ARBA00001916"/>
    </source>
</evidence>